<dbReference type="AlphaFoldDB" id="A0A838ADT9"/>
<dbReference type="CDD" id="cd03859">
    <property type="entry name" value="M14_CPT"/>
    <property type="match status" value="1"/>
</dbReference>
<evidence type="ECO:0000256" key="14">
    <source>
        <dbReference type="PROSITE-ProRule" id="PRU01379"/>
    </source>
</evidence>
<keyword evidence="8" id="KW-0862">Zinc</keyword>
<evidence type="ECO:0000313" key="16">
    <source>
        <dbReference type="EMBL" id="MBA0127452.1"/>
    </source>
</evidence>
<name>A0A838ADT9_9PSEU</name>
<dbReference type="InterPro" id="IPR057246">
    <property type="entry name" value="CARBOXYPEPT_ZN_1"/>
</dbReference>
<keyword evidence="17" id="KW-1185">Reference proteome</keyword>
<evidence type="ECO:0000259" key="15">
    <source>
        <dbReference type="PROSITE" id="PS52035"/>
    </source>
</evidence>
<evidence type="ECO:0000256" key="6">
    <source>
        <dbReference type="ARBA" id="ARBA00022729"/>
    </source>
</evidence>
<evidence type="ECO:0000256" key="2">
    <source>
        <dbReference type="ARBA" id="ARBA00005988"/>
    </source>
</evidence>
<evidence type="ECO:0000256" key="3">
    <source>
        <dbReference type="ARBA" id="ARBA00022645"/>
    </source>
</evidence>
<feature type="domain" description="Peptidase M14" evidence="15">
    <location>
        <begin position="138"/>
        <end position="445"/>
    </location>
</feature>
<dbReference type="SUPFAM" id="SSF53187">
    <property type="entry name" value="Zn-dependent exopeptidases"/>
    <property type="match status" value="1"/>
</dbReference>
<dbReference type="GO" id="GO:0004181">
    <property type="term" value="F:metallocarboxypeptidase activity"/>
    <property type="evidence" value="ECO:0007669"/>
    <property type="project" value="InterPro"/>
</dbReference>
<dbReference type="GO" id="GO:0008270">
    <property type="term" value="F:zinc ion binding"/>
    <property type="evidence" value="ECO:0007669"/>
    <property type="project" value="InterPro"/>
</dbReference>
<dbReference type="PROSITE" id="PS00132">
    <property type="entry name" value="CARBOXYPEPT_ZN_1"/>
    <property type="match status" value="1"/>
</dbReference>
<comment type="caution">
    <text evidence="16">The sequence shown here is derived from an EMBL/GenBank/DDBJ whole genome shotgun (WGS) entry which is preliminary data.</text>
</comment>
<dbReference type="Pfam" id="PF00246">
    <property type="entry name" value="Peptidase_M14"/>
    <property type="match status" value="1"/>
</dbReference>
<gene>
    <name evidence="16" type="ORF">H0B56_18050</name>
</gene>
<dbReference type="Gene3D" id="3.40.630.10">
    <property type="entry name" value="Zn peptidases"/>
    <property type="match status" value="1"/>
</dbReference>
<comment type="similarity">
    <text evidence="2 14">Belongs to the peptidase M14 family.</text>
</comment>
<dbReference type="EMBL" id="JACCKD010000007">
    <property type="protein sequence ID" value="MBA0127452.1"/>
    <property type="molecule type" value="Genomic_DNA"/>
</dbReference>
<accession>A0A838ADT9</accession>
<sequence length="446" mass="48836">MATGGGQPGVPTRVLHTTPWRQAVLTRRLARHRTATLIAGIAGIALLAPLAVTADATEATHGQAQDSSGSETVIVPGADTPAERTRVARTGADVLHMDRNGLVVHATDRQVAGLRARGFTPQRHQPLSAAAPPPVDDAYHTYDEMTAVLSDTAEDHPDITELTSVGTSYEGRDLPLITISDTPAQDSAEPAEPEVLFTCTMHAREHLTTEMCLRIVTRFTSEYGTDPEVTELVDERTIHVLPMVNPDGAEYDVSGERYKGWRKSRMPHYWGAVGTDLNRNWAYNWGCCSGSSGYPRSNTYRGPEPFSDPETRVVAEFVESRVVDGQQRIAAHIDFHSYGELVLWPFGFTEADTPDGMTEEEYQRFVDVGTAMADTNAYEPMQSSDFYITDGTVNDWMWGEHEILSFTLEMYPSGGGIDGFYPPGSVIAEETARNDAAVDLLLREAG</sequence>
<evidence type="ECO:0000256" key="7">
    <source>
        <dbReference type="ARBA" id="ARBA00022801"/>
    </source>
</evidence>
<reference evidence="16 17" key="1">
    <citation type="submission" date="2020-07" db="EMBL/GenBank/DDBJ databases">
        <title>Genome of Haloechinothrix sp.</title>
        <authorList>
            <person name="Tang S.-K."/>
            <person name="Yang L."/>
            <person name="Zhu W.-Y."/>
        </authorList>
    </citation>
    <scope>NUCLEOTIDE SEQUENCE [LARGE SCALE GENOMIC DNA]</scope>
    <source>
        <strain evidence="16 17">YIM 98757</strain>
    </source>
</reference>
<feature type="active site" description="Proton donor/acceptor" evidence="14">
    <location>
        <position position="409"/>
    </location>
</feature>
<dbReference type="PROSITE" id="PS52035">
    <property type="entry name" value="PEPTIDASE_M14"/>
    <property type="match status" value="1"/>
</dbReference>
<evidence type="ECO:0000256" key="9">
    <source>
        <dbReference type="ARBA" id="ARBA00023049"/>
    </source>
</evidence>
<dbReference type="GO" id="GO:0006508">
    <property type="term" value="P:proteolysis"/>
    <property type="evidence" value="ECO:0007669"/>
    <property type="project" value="UniProtKB-KW"/>
</dbReference>
<dbReference type="GO" id="GO:0005615">
    <property type="term" value="C:extracellular space"/>
    <property type="evidence" value="ECO:0007669"/>
    <property type="project" value="TreeGrafter"/>
</dbReference>
<evidence type="ECO:0000256" key="13">
    <source>
        <dbReference type="ARBA" id="ARBA00074273"/>
    </source>
</evidence>
<dbReference type="PRINTS" id="PR00765">
    <property type="entry name" value="CRBOXYPTASEA"/>
</dbReference>
<keyword evidence="7" id="KW-0378">Hydrolase</keyword>
<dbReference type="InterPro" id="IPR000834">
    <property type="entry name" value="Peptidase_M14"/>
</dbReference>
<keyword evidence="5" id="KW-0479">Metal-binding</keyword>
<evidence type="ECO:0000256" key="8">
    <source>
        <dbReference type="ARBA" id="ARBA00022833"/>
    </source>
</evidence>
<evidence type="ECO:0000256" key="10">
    <source>
        <dbReference type="ARBA" id="ARBA00050859"/>
    </source>
</evidence>
<dbReference type="PANTHER" id="PTHR11705">
    <property type="entry name" value="PROTEASE FAMILY M14 CARBOXYPEPTIDASE A,B"/>
    <property type="match status" value="1"/>
</dbReference>
<evidence type="ECO:0000256" key="1">
    <source>
        <dbReference type="ARBA" id="ARBA00001947"/>
    </source>
</evidence>
<dbReference type="InterPro" id="IPR033810">
    <property type="entry name" value="Carboxypeptidase_T"/>
</dbReference>
<dbReference type="EC" id="3.4.17.18" evidence="12"/>
<evidence type="ECO:0000313" key="17">
    <source>
        <dbReference type="Proteomes" id="UP000582974"/>
    </source>
</evidence>
<evidence type="ECO:0000256" key="4">
    <source>
        <dbReference type="ARBA" id="ARBA00022670"/>
    </source>
</evidence>
<evidence type="ECO:0000256" key="12">
    <source>
        <dbReference type="ARBA" id="ARBA00066554"/>
    </source>
</evidence>
<keyword evidence="4" id="KW-0645">Protease</keyword>
<keyword evidence="3 16" id="KW-0121">Carboxypeptidase</keyword>
<dbReference type="PANTHER" id="PTHR11705:SF143">
    <property type="entry name" value="SLL0236 PROTEIN"/>
    <property type="match status" value="1"/>
</dbReference>
<protein>
    <recommendedName>
        <fullName evidence="13">Zinc carboxypeptidase</fullName>
        <ecNumber evidence="12">3.4.17.18</ecNumber>
    </recommendedName>
</protein>
<keyword evidence="6" id="KW-0732">Signal</keyword>
<proteinExistence type="inferred from homology"/>
<keyword evidence="9" id="KW-0482">Metalloprotease</keyword>
<dbReference type="FunFam" id="3.40.630.10:FF:000084">
    <property type="entry name" value="Carboxypeptidase B2"/>
    <property type="match status" value="1"/>
</dbReference>
<comment type="cofactor">
    <cofactor evidence="1">
        <name>Zn(2+)</name>
        <dbReference type="ChEBI" id="CHEBI:29105"/>
    </cofactor>
</comment>
<evidence type="ECO:0000256" key="5">
    <source>
        <dbReference type="ARBA" id="ARBA00022723"/>
    </source>
</evidence>
<comment type="catalytic activity">
    <reaction evidence="10">
        <text>Releases a C-terminal residue, which may be hydrophobic or positively charged.</text>
        <dbReference type="EC" id="3.4.17.18"/>
    </reaction>
</comment>
<dbReference type="Proteomes" id="UP000582974">
    <property type="component" value="Unassembled WGS sequence"/>
</dbReference>
<comment type="function">
    <text evidence="11">Carboxypeptidase that possesses the specificities of both mammalian Cpase A and B. Thus shows broad substrate specificity, being able to cleave Cbz-Gly-Leu, Cbz-Gly-Val, Cbz-Gly-Phe, Cbz-Gly-Lys and Bz-Gly-Arg in vitro.</text>
</comment>
<evidence type="ECO:0000256" key="11">
    <source>
        <dbReference type="ARBA" id="ARBA00055464"/>
    </source>
</evidence>
<organism evidence="16 17">
    <name type="scientific">Haloechinothrix aidingensis</name>
    <dbReference type="NCBI Taxonomy" id="2752311"/>
    <lineage>
        <taxon>Bacteria</taxon>
        <taxon>Bacillati</taxon>
        <taxon>Actinomycetota</taxon>
        <taxon>Actinomycetes</taxon>
        <taxon>Pseudonocardiales</taxon>
        <taxon>Pseudonocardiaceae</taxon>
        <taxon>Haloechinothrix</taxon>
    </lineage>
</organism>
<dbReference type="SMART" id="SM00631">
    <property type="entry name" value="Zn_pept"/>
    <property type="match status" value="1"/>
</dbReference>